<dbReference type="PRINTS" id="PR01089">
    <property type="entry name" value="NEUREGULIN"/>
</dbReference>
<keyword evidence="7 13" id="KW-1133">Transmembrane helix</keyword>
<dbReference type="PANTHER" id="PTHR11100:SF7">
    <property type="entry name" value="PRO-NEUREGULIN-1, MEMBRANE-BOUND ISOFORM"/>
    <property type="match status" value="1"/>
</dbReference>
<keyword evidence="5" id="KW-0245">EGF-like domain</keyword>
<keyword evidence="6 13" id="KW-0812">Transmembrane</keyword>
<evidence type="ECO:0000256" key="1">
    <source>
        <dbReference type="ARBA" id="ARBA00004251"/>
    </source>
</evidence>
<evidence type="ECO:0000256" key="2">
    <source>
        <dbReference type="ARBA" id="ARBA00004613"/>
    </source>
</evidence>
<feature type="compositionally biased region" description="Polar residues" evidence="12">
    <location>
        <begin position="352"/>
        <end position="370"/>
    </location>
</feature>
<evidence type="ECO:0000313" key="15">
    <source>
        <dbReference type="EMBL" id="KAJ7426632.1"/>
    </source>
</evidence>
<comment type="subcellular location">
    <subcellularLocation>
        <location evidence="1">Cell membrane</location>
        <topology evidence="1">Single-pass type I membrane protein</topology>
    </subcellularLocation>
    <subcellularLocation>
        <location evidence="2">Secreted</location>
    </subcellularLocation>
</comment>
<keyword evidence="11" id="KW-0325">Glycoprotein</keyword>
<feature type="region of interest" description="Disordered" evidence="12">
    <location>
        <begin position="345"/>
        <end position="370"/>
    </location>
</feature>
<evidence type="ECO:0000313" key="16">
    <source>
        <dbReference type="Proteomes" id="UP001145742"/>
    </source>
</evidence>
<evidence type="ECO:0000256" key="4">
    <source>
        <dbReference type="ARBA" id="ARBA00022525"/>
    </source>
</evidence>
<accession>A0ABQ9DWA4</accession>
<feature type="region of interest" description="Disordered" evidence="12">
    <location>
        <begin position="433"/>
        <end position="531"/>
    </location>
</feature>
<sequence>MHSHSIDQQMCPNEFTGDRCQNYVMASFYKAEELYQKRVLTITGICIALLVVGIMCVVAYCKTNGLLKSSSEESRKDYRITESFNLEKTSEVIEFNLWAIKLSRRLSAMSSHFLNTYENDDSTTSLGSPFQYSATLSMKKFLQMSSLNLPLCSLRPFPFVLLLVAWEKRHITTWLQPPLRKQRKKLHDRLRQSLRSERNNVMNLANGPHHPNPPPDNVQLVNQYVSKNVISSEHVIERETETSFSTSHYTSTTHHSVTVTQTPSHSWSNGHTESILSESHSVLISFSVENSRHASPAGPRGRLNGIGGPREGNGFLRHARETPDSYRDSPHSERYVSAMTTPARMSPVDFHTPTSPKSCPSTMSPPASSLTVSIPSVAVSPFIEEERPLLLVTPLQLHEKYDHLHQFNSFHHNATHESNSLPPSPLRIVEDEEYETTQEYEPAQEPPKKLTNSRRVKRTKPNGHISNRVEVDSDTSSESSSSETETEDERIGEDTPFLSIPNPGATSLDPATAFRLAESRTNPANRFSTPEDLQARLSSAIANQDPIAV</sequence>
<evidence type="ECO:0000259" key="14">
    <source>
        <dbReference type="Pfam" id="PF02158"/>
    </source>
</evidence>
<evidence type="ECO:0000256" key="5">
    <source>
        <dbReference type="ARBA" id="ARBA00022536"/>
    </source>
</evidence>
<keyword evidence="4" id="KW-0964">Secreted</keyword>
<keyword evidence="10" id="KW-1015">Disulfide bond</keyword>
<dbReference type="InterPro" id="IPR002154">
    <property type="entry name" value="Neuregulin_C"/>
</dbReference>
<comment type="caution">
    <text evidence="15">The sequence shown here is derived from an EMBL/GenBank/DDBJ whole genome shotgun (WGS) entry which is preliminary data.</text>
</comment>
<protein>
    <recommendedName>
        <fullName evidence="14">Neuregulin C-terminal domain-containing protein</fullName>
    </recommendedName>
</protein>
<evidence type="ECO:0000256" key="10">
    <source>
        <dbReference type="ARBA" id="ARBA00023157"/>
    </source>
</evidence>
<dbReference type="Proteomes" id="UP001145742">
    <property type="component" value="Unassembled WGS sequence"/>
</dbReference>
<dbReference type="InterPro" id="IPR040180">
    <property type="entry name" value="Neuregulin"/>
</dbReference>
<dbReference type="EMBL" id="WHWB01032179">
    <property type="protein sequence ID" value="KAJ7426632.1"/>
    <property type="molecule type" value="Genomic_DNA"/>
</dbReference>
<dbReference type="PANTHER" id="PTHR11100">
    <property type="entry name" value="HEREGULIN-NEUREGULIN FAMILY MEMBER"/>
    <property type="match status" value="1"/>
</dbReference>
<name>A0ABQ9DWA4_9PASS</name>
<dbReference type="InterPro" id="IPR018250">
    <property type="entry name" value="NRG1"/>
</dbReference>
<evidence type="ECO:0000256" key="8">
    <source>
        <dbReference type="ARBA" id="ARBA00023030"/>
    </source>
</evidence>
<dbReference type="Pfam" id="PF02158">
    <property type="entry name" value="Neuregulin"/>
    <property type="match status" value="1"/>
</dbReference>
<feature type="domain" description="Neuregulin C-terminal" evidence="14">
    <location>
        <begin position="180"/>
        <end position="530"/>
    </location>
</feature>
<evidence type="ECO:0000256" key="11">
    <source>
        <dbReference type="ARBA" id="ARBA00023180"/>
    </source>
</evidence>
<proteinExistence type="predicted"/>
<reference evidence="15" key="1">
    <citation type="submission" date="2019-10" db="EMBL/GenBank/DDBJ databases">
        <authorList>
            <person name="Soares A.E.R."/>
            <person name="Aleixo A."/>
            <person name="Schneider P."/>
            <person name="Miyaki C.Y."/>
            <person name="Schneider M.P."/>
            <person name="Mello C."/>
            <person name="Vasconcelos A.T.R."/>
        </authorList>
    </citation>
    <scope>NUCLEOTIDE SEQUENCE</scope>
    <source>
        <tissue evidence="15">Muscle</tissue>
    </source>
</reference>
<feature type="compositionally biased region" description="Low complexity" evidence="12">
    <location>
        <begin position="474"/>
        <end position="483"/>
    </location>
</feature>
<keyword evidence="9 13" id="KW-0472">Membrane</keyword>
<evidence type="ECO:0000256" key="12">
    <source>
        <dbReference type="SAM" id="MobiDB-lite"/>
    </source>
</evidence>
<evidence type="ECO:0000256" key="13">
    <source>
        <dbReference type="SAM" id="Phobius"/>
    </source>
</evidence>
<keyword evidence="3" id="KW-1003">Cell membrane</keyword>
<organism evidence="15 16">
    <name type="scientific">Willisornis vidua</name>
    <name type="common">Xingu scale-backed antbird</name>
    <dbReference type="NCBI Taxonomy" id="1566151"/>
    <lineage>
        <taxon>Eukaryota</taxon>
        <taxon>Metazoa</taxon>
        <taxon>Chordata</taxon>
        <taxon>Craniata</taxon>
        <taxon>Vertebrata</taxon>
        <taxon>Euteleostomi</taxon>
        <taxon>Archelosauria</taxon>
        <taxon>Archosauria</taxon>
        <taxon>Dinosauria</taxon>
        <taxon>Saurischia</taxon>
        <taxon>Theropoda</taxon>
        <taxon>Coelurosauria</taxon>
        <taxon>Aves</taxon>
        <taxon>Neognathae</taxon>
        <taxon>Neoaves</taxon>
        <taxon>Telluraves</taxon>
        <taxon>Australaves</taxon>
        <taxon>Passeriformes</taxon>
        <taxon>Thamnophilidae</taxon>
        <taxon>Willisornis</taxon>
    </lineage>
</organism>
<evidence type="ECO:0000256" key="9">
    <source>
        <dbReference type="ARBA" id="ARBA00023136"/>
    </source>
</evidence>
<feature type="transmembrane region" description="Helical" evidence="13">
    <location>
        <begin position="39"/>
        <end position="61"/>
    </location>
</feature>
<gene>
    <name evidence="15" type="ORF">WISP_14161</name>
</gene>
<evidence type="ECO:0000256" key="3">
    <source>
        <dbReference type="ARBA" id="ARBA00022475"/>
    </source>
</evidence>
<evidence type="ECO:0000256" key="7">
    <source>
        <dbReference type="ARBA" id="ARBA00022989"/>
    </source>
</evidence>
<evidence type="ECO:0000256" key="6">
    <source>
        <dbReference type="ARBA" id="ARBA00022692"/>
    </source>
</evidence>
<keyword evidence="8" id="KW-0339">Growth factor</keyword>
<feature type="compositionally biased region" description="Basic residues" evidence="12">
    <location>
        <begin position="451"/>
        <end position="461"/>
    </location>
</feature>
<feature type="compositionally biased region" description="Polar residues" evidence="12">
    <location>
        <begin position="519"/>
        <end position="528"/>
    </location>
</feature>
<keyword evidence="16" id="KW-1185">Reference proteome</keyword>